<dbReference type="SUPFAM" id="SSF56436">
    <property type="entry name" value="C-type lectin-like"/>
    <property type="match status" value="1"/>
</dbReference>
<gene>
    <name evidence="5" type="ORF">NDU88_000501</name>
</gene>
<dbReference type="InterPro" id="IPR016186">
    <property type="entry name" value="C-type_lectin-like/link_sf"/>
</dbReference>
<feature type="transmembrane region" description="Helical" evidence="3">
    <location>
        <begin position="68"/>
        <end position="94"/>
    </location>
</feature>
<dbReference type="Gene3D" id="3.10.100.10">
    <property type="entry name" value="Mannose-Binding Protein A, subunit A"/>
    <property type="match status" value="1"/>
</dbReference>
<feature type="coiled-coil region" evidence="1">
    <location>
        <begin position="119"/>
        <end position="146"/>
    </location>
</feature>
<dbReference type="SMART" id="SM00034">
    <property type="entry name" value="CLECT"/>
    <property type="match status" value="1"/>
</dbReference>
<keyword evidence="3" id="KW-0472">Membrane</keyword>
<dbReference type="InterPro" id="IPR016187">
    <property type="entry name" value="CTDL_fold"/>
</dbReference>
<dbReference type="AlphaFoldDB" id="A0AAV7WFP1"/>
<feature type="region of interest" description="Disordered" evidence="2">
    <location>
        <begin position="33"/>
        <end position="59"/>
    </location>
</feature>
<keyword evidence="1" id="KW-0175">Coiled coil</keyword>
<comment type="caution">
    <text evidence="5">The sequence shown here is derived from an EMBL/GenBank/DDBJ whole genome shotgun (WGS) entry which is preliminary data.</text>
</comment>
<evidence type="ECO:0000256" key="2">
    <source>
        <dbReference type="SAM" id="MobiDB-lite"/>
    </source>
</evidence>
<proteinExistence type="predicted"/>
<accession>A0AAV7WFP1</accession>
<dbReference type="PANTHER" id="PTHR15028:SF6">
    <property type="entry name" value="B-CELL DIFFERENTIATION ANTIGEN CD72"/>
    <property type="match status" value="1"/>
</dbReference>
<reference evidence="5" key="1">
    <citation type="journal article" date="2022" name="bioRxiv">
        <title>Sequencing and chromosome-scale assembly of the giantPleurodeles waltlgenome.</title>
        <authorList>
            <person name="Brown T."/>
            <person name="Elewa A."/>
            <person name="Iarovenko S."/>
            <person name="Subramanian E."/>
            <person name="Araus A.J."/>
            <person name="Petzold A."/>
            <person name="Susuki M."/>
            <person name="Suzuki K.-i.T."/>
            <person name="Hayashi T."/>
            <person name="Toyoda A."/>
            <person name="Oliveira C."/>
            <person name="Osipova E."/>
            <person name="Leigh N.D."/>
            <person name="Simon A."/>
            <person name="Yun M.H."/>
        </authorList>
    </citation>
    <scope>NUCLEOTIDE SEQUENCE</scope>
    <source>
        <strain evidence="5">20211129_DDA</strain>
        <tissue evidence="5">Liver</tissue>
    </source>
</reference>
<evidence type="ECO:0000259" key="4">
    <source>
        <dbReference type="PROSITE" id="PS50041"/>
    </source>
</evidence>
<keyword evidence="3" id="KW-1133">Transmembrane helix</keyword>
<dbReference type="InterPro" id="IPR001304">
    <property type="entry name" value="C-type_lectin-like"/>
</dbReference>
<dbReference type="InterPro" id="IPR039689">
    <property type="entry name" value="CD72"/>
</dbReference>
<evidence type="ECO:0000256" key="1">
    <source>
        <dbReference type="SAM" id="Coils"/>
    </source>
</evidence>
<evidence type="ECO:0000313" key="6">
    <source>
        <dbReference type="Proteomes" id="UP001066276"/>
    </source>
</evidence>
<evidence type="ECO:0000256" key="3">
    <source>
        <dbReference type="SAM" id="Phobius"/>
    </source>
</evidence>
<dbReference type="GO" id="GO:0005886">
    <property type="term" value="C:plasma membrane"/>
    <property type="evidence" value="ECO:0007669"/>
    <property type="project" value="InterPro"/>
</dbReference>
<dbReference type="GO" id="GO:0004888">
    <property type="term" value="F:transmembrane signaling receptor activity"/>
    <property type="evidence" value="ECO:0007669"/>
    <property type="project" value="InterPro"/>
</dbReference>
<dbReference type="EMBL" id="JANPWB010000001">
    <property type="protein sequence ID" value="KAJ1212857.1"/>
    <property type="molecule type" value="Genomic_DNA"/>
</dbReference>
<organism evidence="5 6">
    <name type="scientific">Pleurodeles waltl</name>
    <name type="common">Iberian ribbed newt</name>
    <dbReference type="NCBI Taxonomy" id="8319"/>
    <lineage>
        <taxon>Eukaryota</taxon>
        <taxon>Metazoa</taxon>
        <taxon>Chordata</taxon>
        <taxon>Craniata</taxon>
        <taxon>Vertebrata</taxon>
        <taxon>Euteleostomi</taxon>
        <taxon>Amphibia</taxon>
        <taxon>Batrachia</taxon>
        <taxon>Caudata</taxon>
        <taxon>Salamandroidea</taxon>
        <taxon>Salamandridae</taxon>
        <taxon>Pleurodelinae</taxon>
        <taxon>Pleurodeles</taxon>
    </lineage>
</organism>
<feature type="domain" description="C-type lectin" evidence="4">
    <location>
        <begin position="160"/>
        <end position="268"/>
    </location>
</feature>
<feature type="compositionally biased region" description="Basic and acidic residues" evidence="2">
    <location>
        <begin position="39"/>
        <end position="53"/>
    </location>
</feature>
<dbReference type="Proteomes" id="UP001066276">
    <property type="component" value="Chromosome 1_1"/>
</dbReference>
<evidence type="ECO:0000313" key="5">
    <source>
        <dbReference type="EMBL" id="KAJ1212857.1"/>
    </source>
</evidence>
<dbReference type="CDD" id="cd00037">
    <property type="entry name" value="CLECT"/>
    <property type="match status" value="1"/>
</dbReference>
<dbReference type="PROSITE" id="PS50041">
    <property type="entry name" value="C_TYPE_LECTIN_2"/>
    <property type="match status" value="1"/>
</dbReference>
<sequence>MDGAVTYADLTFQTSSGVEEEVTYATLHLPASSGAQRGTRAEATADVRTEGRGRNGVRSTGSGKLSRWVYSTLLLGVLCLLLLILSIVLAFLLLESMESTTQHEAQIEDFEQSPASEACSVAQDTLNQTKASLRNAEETLKKWATNAGRHWYCPEDWVLMDENCYYKSKVRGTWAQGMTYCIARGGYLVVPTTGTEPFISETSEPLWIGGLVRGNELFWYNTTEFIYLERVQNTLVARIGFLCAVINIKDPQPLMTMNCGARLLWICEKAAIVVQLDEDPQPPAISSLGVKYTRRNGAAGGS</sequence>
<dbReference type="PANTHER" id="PTHR15028">
    <property type="entry name" value="CD72-RELATED"/>
    <property type="match status" value="1"/>
</dbReference>
<protein>
    <recommendedName>
        <fullName evidence="4">C-type lectin domain-containing protein</fullName>
    </recommendedName>
</protein>
<name>A0AAV7WFP1_PLEWA</name>
<keyword evidence="3" id="KW-0812">Transmembrane</keyword>
<keyword evidence="6" id="KW-1185">Reference proteome</keyword>